<accession>A0ABN0RGE6</accession>
<comment type="caution">
    <text evidence="4">Lacks conserved residue(s) required for the propagation of feature annotation.</text>
</comment>
<evidence type="ECO:0000313" key="5">
    <source>
        <dbReference type="EMBL" id="EUJ32926.1"/>
    </source>
</evidence>
<dbReference type="EC" id="2.1.1.163" evidence="4"/>
<sequence length="252" mass="28709">MRADFGKGLFEQMETEKEEKVHKVFEKISPEYDRMNSLISFKLHVHWRKQTMDLMRVKQGAKVLDVCCGTADWTILSAQEVGSDGHVTGLDFSHNMLQIGADKVEKSGLTNIELLQGNAMELPFPDNSFDYVTIGFGLRNVPDYLQVLSEMHRVLKPGGQAVCLDTSQPNVPVWRPFFNTYFRYIMPLFGKIFAKSYDEYSWLQESTRHFPGMGALSDLFYEAGFSYVRYISHSGGASATHFGYKKVAEDEI</sequence>
<dbReference type="InterPro" id="IPR004033">
    <property type="entry name" value="UbiE/COQ5_MeTrFase"/>
</dbReference>
<keyword evidence="5" id="KW-0830">Ubiquinone</keyword>
<dbReference type="PROSITE" id="PS01184">
    <property type="entry name" value="UBIE_2"/>
    <property type="match status" value="1"/>
</dbReference>
<dbReference type="Gene3D" id="3.40.50.150">
    <property type="entry name" value="Vaccinia Virus protein VP39"/>
    <property type="match status" value="1"/>
</dbReference>
<dbReference type="InterPro" id="IPR023576">
    <property type="entry name" value="UbiE/COQ5_MeTrFase_CS"/>
</dbReference>
<dbReference type="Proteomes" id="UP000019249">
    <property type="component" value="Unassembled WGS sequence"/>
</dbReference>
<dbReference type="NCBIfam" id="NF001243">
    <property type="entry name" value="PRK00216.1-4"/>
    <property type="match status" value="1"/>
</dbReference>
<gene>
    <name evidence="5" type="primary">ubiE</name>
    <name evidence="4" type="synonym">menG</name>
    <name evidence="5" type="ORF">MFLO_04870</name>
</gene>
<comment type="caution">
    <text evidence="5">The sequence shown here is derived from an EMBL/GenBank/DDBJ whole genome shotgun (WGS) entry which is preliminary data.</text>
</comment>
<comment type="catalytic activity">
    <reaction evidence="4">
        <text>a 2-demethylmenaquinol + S-adenosyl-L-methionine = a menaquinol + S-adenosyl-L-homocysteine + H(+)</text>
        <dbReference type="Rhea" id="RHEA:42640"/>
        <dbReference type="Rhea" id="RHEA-COMP:9539"/>
        <dbReference type="Rhea" id="RHEA-COMP:9563"/>
        <dbReference type="ChEBI" id="CHEBI:15378"/>
        <dbReference type="ChEBI" id="CHEBI:18151"/>
        <dbReference type="ChEBI" id="CHEBI:55437"/>
        <dbReference type="ChEBI" id="CHEBI:57856"/>
        <dbReference type="ChEBI" id="CHEBI:59789"/>
        <dbReference type="EC" id="2.1.1.163"/>
    </reaction>
</comment>
<dbReference type="NCBIfam" id="NF001244">
    <property type="entry name" value="PRK00216.1-5"/>
    <property type="match status" value="1"/>
</dbReference>
<evidence type="ECO:0000256" key="1">
    <source>
        <dbReference type="ARBA" id="ARBA00022603"/>
    </source>
</evidence>
<comment type="function">
    <text evidence="4">Methyltransferase required for the conversion of demethylmenaquinol (DMKH2) to menaquinol (MKH2).</text>
</comment>
<feature type="binding site" evidence="4">
    <location>
        <position position="70"/>
    </location>
    <ligand>
        <name>S-adenosyl-L-methionine</name>
        <dbReference type="ChEBI" id="CHEBI:59789"/>
    </ligand>
</feature>
<dbReference type="GO" id="GO:0008168">
    <property type="term" value="F:methyltransferase activity"/>
    <property type="evidence" value="ECO:0007669"/>
    <property type="project" value="UniProtKB-KW"/>
</dbReference>
<dbReference type="PROSITE" id="PS01183">
    <property type="entry name" value="UBIE_1"/>
    <property type="match status" value="1"/>
</dbReference>
<feature type="binding site" evidence="4">
    <location>
        <position position="91"/>
    </location>
    <ligand>
        <name>S-adenosyl-L-methionine</name>
        <dbReference type="ChEBI" id="CHEBI:59789"/>
    </ligand>
</feature>
<dbReference type="PANTHER" id="PTHR43591">
    <property type="entry name" value="METHYLTRANSFERASE"/>
    <property type="match status" value="1"/>
</dbReference>
<evidence type="ECO:0000256" key="2">
    <source>
        <dbReference type="ARBA" id="ARBA00022679"/>
    </source>
</evidence>
<evidence type="ECO:0000256" key="4">
    <source>
        <dbReference type="HAMAP-Rule" id="MF_01813"/>
    </source>
</evidence>
<dbReference type="GO" id="GO:0032259">
    <property type="term" value="P:methylation"/>
    <property type="evidence" value="ECO:0007669"/>
    <property type="project" value="UniProtKB-KW"/>
</dbReference>
<keyword evidence="2 4" id="KW-0808">Transferase</keyword>
<proteinExistence type="inferred from homology"/>
<comment type="pathway">
    <text evidence="4">Quinol/quinone metabolism; menaquinone biosynthesis; menaquinol from 1,4-dihydroxy-2-naphthoate: step 2/2.</text>
</comment>
<evidence type="ECO:0000256" key="3">
    <source>
        <dbReference type="ARBA" id="ARBA00022691"/>
    </source>
</evidence>
<dbReference type="NCBIfam" id="TIGR01934">
    <property type="entry name" value="MenG_MenH_UbiE"/>
    <property type="match status" value="1"/>
</dbReference>
<evidence type="ECO:0000313" key="6">
    <source>
        <dbReference type="Proteomes" id="UP000019249"/>
    </source>
</evidence>
<keyword evidence="4" id="KW-0474">Menaquinone biosynthesis</keyword>
<dbReference type="EMBL" id="AODF01000008">
    <property type="protein sequence ID" value="EUJ32926.1"/>
    <property type="molecule type" value="Genomic_DNA"/>
</dbReference>
<dbReference type="CDD" id="cd02440">
    <property type="entry name" value="AdoMet_MTases"/>
    <property type="match status" value="1"/>
</dbReference>
<keyword evidence="6" id="KW-1185">Reference proteome</keyword>
<dbReference type="HAMAP" id="MF_01813">
    <property type="entry name" value="MenG_UbiE_methyltr"/>
    <property type="match status" value="1"/>
</dbReference>
<dbReference type="Pfam" id="PF01209">
    <property type="entry name" value="Ubie_methyltran"/>
    <property type="match status" value="1"/>
</dbReference>
<dbReference type="PANTHER" id="PTHR43591:SF24">
    <property type="entry name" value="2-METHOXY-6-POLYPRENYL-1,4-BENZOQUINOL METHYLASE, MITOCHONDRIAL"/>
    <property type="match status" value="1"/>
</dbReference>
<organism evidence="5 6">
    <name type="scientific">Listeria floridensis FSL S10-1187</name>
    <dbReference type="NCBI Taxonomy" id="1265817"/>
    <lineage>
        <taxon>Bacteria</taxon>
        <taxon>Bacillati</taxon>
        <taxon>Bacillota</taxon>
        <taxon>Bacilli</taxon>
        <taxon>Bacillales</taxon>
        <taxon>Listeriaceae</taxon>
        <taxon>Listeria</taxon>
    </lineage>
</organism>
<name>A0ABN0RGE6_9LIST</name>
<dbReference type="PROSITE" id="PS51608">
    <property type="entry name" value="SAM_MT_UBIE"/>
    <property type="match status" value="1"/>
</dbReference>
<reference evidence="5 6" key="1">
    <citation type="journal article" date="2014" name="Int. J. Syst. Evol. Microbiol.">
        <title>Listeria floridensis sp. nov., Listeria aquatica sp. nov., Listeria cornellensis sp. nov., Listeria riparia sp. nov. and Listeria grandensis sp. nov., from agricultural and natural environments.</title>
        <authorList>
            <person name="den Bakker H.C."/>
            <person name="Warchocki S."/>
            <person name="Wright E.M."/>
            <person name="Allred A.F."/>
            <person name="Ahlstrom C."/>
            <person name="Manuel C.S."/>
            <person name="Stasiewicz M.J."/>
            <person name="Burrell A."/>
            <person name="Roof S."/>
            <person name="Strawn L."/>
            <person name="Fortes E.D."/>
            <person name="Nightingale K.K."/>
            <person name="Kephart D."/>
            <person name="Wiedmann M."/>
        </authorList>
    </citation>
    <scope>NUCLEOTIDE SEQUENCE [LARGE SCALE GENOMIC DNA]</scope>
    <source>
        <strain evidence="5 6">FSL S10-1187</strain>
    </source>
</reference>
<dbReference type="SUPFAM" id="SSF53335">
    <property type="entry name" value="S-adenosyl-L-methionine-dependent methyltransferases"/>
    <property type="match status" value="1"/>
</dbReference>
<comment type="similarity">
    <text evidence="4">Belongs to the class I-like SAM-binding methyltransferase superfamily. MenG/UbiE family.</text>
</comment>
<dbReference type="InterPro" id="IPR029063">
    <property type="entry name" value="SAM-dependent_MTases_sf"/>
</dbReference>
<feature type="binding site" evidence="4">
    <location>
        <begin position="118"/>
        <end position="119"/>
    </location>
    <ligand>
        <name>S-adenosyl-L-methionine</name>
        <dbReference type="ChEBI" id="CHEBI:59789"/>
    </ligand>
</feature>
<keyword evidence="1 4" id="KW-0489">Methyltransferase</keyword>
<protein>
    <recommendedName>
        <fullName evidence="4">Demethylmenaquinone methyltransferase</fullName>
        <ecNumber evidence="4">2.1.1.163</ecNumber>
    </recommendedName>
</protein>
<keyword evidence="3 4" id="KW-0949">S-adenosyl-L-methionine</keyword>